<organism evidence="1 2">
    <name type="scientific">Parabacteroides johnsonii</name>
    <dbReference type="NCBI Taxonomy" id="387661"/>
    <lineage>
        <taxon>Bacteria</taxon>
        <taxon>Pseudomonadati</taxon>
        <taxon>Bacteroidota</taxon>
        <taxon>Bacteroidia</taxon>
        <taxon>Bacteroidales</taxon>
        <taxon>Tannerellaceae</taxon>
        <taxon>Parabacteroides</taxon>
    </lineage>
</organism>
<name>A0AAW6IAC2_9BACT</name>
<proteinExistence type="predicted"/>
<dbReference type="EMBL" id="JAQPYX010000199">
    <property type="protein sequence ID" value="MDC7151673.1"/>
    <property type="molecule type" value="Genomic_DNA"/>
</dbReference>
<dbReference type="Proteomes" id="UP001213646">
    <property type="component" value="Unassembled WGS sequence"/>
</dbReference>
<gene>
    <name evidence="1" type="ORF">PQG89_20020</name>
</gene>
<comment type="caution">
    <text evidence="1">The sequence shown here is derived from an EMBL/GenBank/DDBJ whole genome shotgun (WGS) entry which is preliminary data.</text>
</comment>
<evidence type="ECO:0000313" key="1">
    <source>
        <dbReference type="EMBL" id="MDC7151673.1"/>
    </source>
</evidence>
<dbReference type="RefSeq" id="WP_272709104.1">
    <property type="nucleotide sequence ID" value="NZ_JAQPYX010000199.1"/>
</dbReference>
<reference evidence="1" key="1">
    <citation type="submission" date="2023-01" db="EMBL/GenBank/DDBJ databases">
        <title>Exploring GABA producing Bacteroides strains toward improving mental health.</title>
        <authorList>
            <person name="Yousuf B."/>
            <person name="Bouhlel N.E."/>
            <person name="Mottawea W."/>
            <person name="Hammami R."/>
        </authorList>
    </citation>
    <scope>NUCLEOTIDE SEQUENCE</scope>
    <source>
        <strain evidence="1">UO.H1047</strain>
    </source>
</reference>
<feature type="non-terminal residue" evidence="1">
    <location>
        <position position="90"/>
    </location>
</feature>
<accession>A0AAW6IAC2</accession>
<sequence>KNRLPHLKNIHFVKKTASILHIPTKLNFRRTEYLNPNGHLYGYSRENKGHLSPMKTVFITTTTVFISTMTGFVGMTDHPEILRGKNRILV</sequence>
<feature type="non-terminal residue" evidence="1">
    <location>
        <position position="1"/>
    </location>
</feature>
<dbReference type="AlphaFoldDB" id="A0AAW6IAC2"/>
<protein>
    <submittedName>
        <fullName evidence="1">Uncharacterized protein</fullName>
    </submittedName>
</protein>
<evidence type="ECO:0000313" key="2">
    <source>
        <dbReference type="Proteomes" id="UP001213646"/>
    </source>
</evidence>